<evidence type="ECO:0000256" key="4">
    <source>
        <dbReference type="ARBA" id="ARBA00022692"/>
    </source>
</evidence>
<comment type="subcellular location">
    <subcellularLocation>
        <location evidence="1">Cell membrane</location>
        <topology evidence="1">Single-pass membrane protein</topology>
    </subcellularLocation>
    <subcellularLocation>
        <location evidence="7">Cell membrane</location>
        <topology evidence="7">Single-pass type II membrane protein</topology>
    </subcellularLocation>
</comment>
<evidence type="ECO:0000313" key="10">
    <source>
        <dbReference type="Proteomes" id="UP000002572"/>
    </source>
</evidence>
<evidence type="ECO:0000256" key="1">
    <source>
        <dbReference type="ARBA" id="ARBA00004162"/>
    </source>
</evidence>
<dbReference type="RefSeq" id="WP_013506617.1">
    <property type="nucleotide sequence ID" value="NC_014836.1"/>
</dbReference>
<evidence type="ECO:0000256" key="7">
    <source>
        <dbReference type="RuleBase" id="RU003879"/>
    </source>
</evidence>
<keyword evidence="6 8" id="KW-0472">Membrane</keyword>
<dbReference type="Gene3D" id="3.30.420.270">
    <property type="match status" value="1"/>
</dbReference>
<comment type="similarity">
    <text evidence="2 7">Belongs to the ExbD/TolR family.</text>
</comment>
<keyword evidence="4 7" id="KW-0812">Transmembrane</keyword>
<dbReference type="EMBL" id="CP002432">
    <property type="protein sequence ID" value="ADU66737.1"/>
    <property type="molecule type" value="Genomic_DNA"/>
</dbReference>
<evidence type="ECO:0000313" key="9">
    <source>
        <dbReference type="EMBL" id="ADU66737.1"/>
    </source>
</evidence>
<gene>
    <name evidence="9" type="ordered locus">Selin_2017</name>
</gene>
<dbReference type="InterPro" id="IPR003400">
    <property type="entry name" value="ExbD"/>
</dbReference>
<evidence type="ECO:0000256" key="5">
    <source>
        <dbReference type="ARBA" id="ARBA00022989"/>
    </source>
</evidence>
<protein>
    <submittedName>
        <fullName evidence="9">Biopolymer transport protein ExbD/TolR</fullName>
    </submittedName>
</protein>
<keyword evidence="7" id="KW-0813">Transport</keyword>
<dbReference type="eggNOG" id="COG0848">
    <property type="taxonomic scope" value="Bacteria"/>
</dbReference>
<evidence type="ECO:0000256" key="2">
    <source>
        <dbReference type="ARBA" id="ARBA00005811"/>
    </source>
</evidence>
<organism evidence="9 10">
    <name type="scientific">Desulfurispirillum indicum (strain ATCC BAA-1389 / DSM 22839 / S5)</name>
    <dbReference type="NCBI Taxonomy" id="653733"/>
    <lineage>
        <taxon>Bacteria</taxon>
        <taxon>Pseudomonadati</taxon>
        <taxon>Chrysiogenota</taxon>
        <taxon>Chrysiogenia</taxon>
        <taxon>Chrysiogenales</taxon>
        <taxon>Chrysiogenaceae</taxon>
        <taxon>Desulfurispirillum</taxon>
    </lineage>
</organism>
<sequence>MHCPFDHDDDLMDERIDLTPLIDAVFLLLIFFIMATTFLRPALEVSLPDSESAATLEQRDWLVITIARDGNIYHGDDVISRSEVAALLQHHPDKPLNFYVDKHAPFESFAHVVDQAQAQGRVDFVVTTLPHDRR</sequence>
<evidence type="ECO:0000256" key="6">
    <source>
        <dbReference type="ARBA" id="ARBA00023136"/>
    </source>
</evidence>
<reference evidence="9 10" key="1">
    <citation type="submission" date="2010-12" db="EMBL/GenBank/DDBJ databases">
        <title>Complete sequence of Desulfurispirillum indicum S5.</title>
        <authorList>
            <consortium name="US DOE Joint Genome Institute"/>
            <person name="Lucas S."/>
            <person name="Copeland A."/>
            <person name="Lapidus A."/>
            <person name="Cheng J.-F."/>
            <person name="Goodwin L."/>
            <person name="Pitluck S."/>
            <person name="Chertkov O."/>
            <person name="Held B."/>
            <person name="Detter J.C."/>
            <person name="Han C."/>
            <person name="Tapia R."/>
            <person name="Land M."/>
            <person name="Hauser L."/>
            <person name="Kyrpides N."/>
            <person name="Ivanova N."/>
            <person name="Mikhailova N."/>
            <person name="Haggblom M."/>
            <person name="Rauschenbach I."/>
            <person name="Bini E."/>
            <person name="Woyke T."/>
        </authorList>
    </citation>
    <scope>NUCLEOTIDE SEQUENCE [LARGE SCALE GENOMIC DNA]</scope>
    <source>
        <strain evidence="10">ATCC BAA-1389 / DSM 22839 / S5</strain>
    </source>
</reference>
<accession>E6W2I7</accession>
<dbReference type="KEGG" id="din:Selin_2017"/>
<name>E6W2I7_DESIS</name>
<dbReference type="Proteomes" id="UP000002572">
    <property type="component" value="Chromosome"/>
</dbReference>
<dbReference type="Pfam" id="PF02472">
    <property type="entry name" value="ExbD"/>
    <property type="match status" value="1"/>
</dbReference>
<dbReference type="GO" id="GO:0005886">
    <property type="term" value="C:plasma membrane"/>
    <property type="evidence" value="ECO:0007669"/>
    <property type="project" value="UniProtKB-SubCell"/>
</dbReference>
<keyword evidence="3" id="KW-1003">Cell membrane</keyword>
<keyword evidence="5 8" id="KW-1133">Transmembrane helix</keyword>
<keyword evidence="7" id="KW-0653">Protein transport</keyword>
<dbReference type="GO" id="GO:0015031">
    <property type="term" value="P:protein transport"/>
    <property type="evidence" value="ECO:0007669"/>
    <property type="project" value="UniProtKB-KW"/>
</dbReference>
<dbReference type="OrthoDB" id="9793581at2"/>
<dbReference type="AlphaFoldDB" id="E6W2I7"/>
<dbReference type="InParanoid" id="E6W2I7"/>
<proteinExistence type="inferred from homology"/>
<dbReference type="STRING" id="653733.Selin_2017"/>
<dbReference type="PANTHER" id="PTHR30558">
    <property type="entry name" value="EXBD MEMBRANE COMPONENT OF PMF-DRIVEN MACROMOLECULE IMPORT SYSTEM"/>
    <property type="match status" value="1"/>
</dbReference>
<dbReference type="HOGENOM" id="CLU_085305_3_3_0"/>
<dbReference type="PANTHER" id="PTHR30558:SF3">
    <property type="entry name" value="BIOPOLYMER TRANSPORT PROTEIN EXBD-RELATED"/>
    <property type="match status" value="1"/>
</dbReference>
<evidence type="ECO:0000256" key="8">
    <source>
        <dbReference type="SAM" id="Phobius"/>
    </source>
</evidence>
<keyword evidence="10" id="KW-1185">Reference proteome</keyword>
<dbReference type="GO" id="GO:0022857">
    <property type="term" value="F:transmembrane transporter activity"/>
    <property type="evidence" value="ECO:0007669"/>
    <property type="project" value="InterPro"/>
</dbReference>
<evidence type="ECO:0000256" key="3">
    <source>
        <dbReference type="ARBA" id="ARBA00022475"/>
    </source>
</evidence>
<feature type="transmembrane region" description="Helical" evidence="8">
    <location>
        <begin position="20"/>
        <end position="39"/>
    </location>
</feature>